<dbReference type="SUPFAM" id="SSF54768">
    <property type="entry name" value="dsRNA-binding domain-like"/>
    <property type="match status" value="1"/>
</dbReference>
<comment type="subunit">
    <text evidence="8">Homodimer.</text>
</comment>
<feature type="active site" evidence="8">
    <location>
        <position position="137"/>
    </location>
</feature>
<keyword evidence="8" id="KW-0963">Cytoplasm</keyword>
<dbReference type="EC" id="3.1.26.3" evidence="8"/>
<keyword evidence="5 8" id="KW-0255">Endonuclease</keyword>
<dbReference type="CDD" id="cd10845">
    <property type="entry name" value="DSRM_RNAse_III_family"/>
    <property type="match status" value="1"/>
</dbReference>
<dbReference type="PANTHER" id="PTHR11207">
    <property type="entry name" value="RIBONUCLEASE III"/>
    <property type="match status" value="1"/>
</dbReference>
<comment type="cofactor">
    <cofactor evidence="8">
        <name>Mg(2+)</name>
        <dbReference type="ChEBI" id="CHEBI:18420"/>
    </cofactor>
</comment>
<dbReference type="PROSITE" id="PS00517">
    <property type="entry name" value="RNASE_3_1"/>
    <property type="match status" value="1"/>
</dbReference>
<reference evidence="11 12" key="1">
    <citation type="submission" date="2023-10" db="EMBL/GenBank/DDBJ databases">
        <title>Veillonella sp. nov., isolated from a pig farm feces dump.</title>
        <authorList>
            <person name="Chang Y.-H."/>
        </authorList>
    </citation>
    <scope>NUCLEOTIDE SEQUENCE [LARGE SCALE GENOMIC DNA]</scope>
    <source>
        <strain evidence="11 12">YH-vei2233</strain>
    </source>
</reference>
<dbReference type="SUPFAM" id="SSF69065">
    <property type="entry name" value="RNase III domain-like"/>
    <property type="match status" value="1"/>
</dbReference>
<comment type="catalytic activity">
    <reaction evidence="1 8">
        <text>Endonucleolytic cleavage to 5'-phosphomonoester.</text>
        <dbReference type="EC" id="3.1.26.3"/>
    </reaction>
</comment>
<comment type="function">
    <text evidence="8">Digests double-stranded RNA. Involved in the processing of primary rRNA transcript to yield the immediate precursors to the large and small rRNAs (23S and 16S). Processes some mRNAs, and tRNAs when they are encoded in the rRNA operon. Processes pre-crRNA and tracrRNA of type II CRISPR loci if present in the organism.</text>
</comment>
<dbReference type="GO" id="GO:0004525">
    <property type="term" value="F:ribonuclease III activity"/>
    <property type="evidence" value="ECO:0007669"/>
    <property type="project" value="UniProtKB-EC"/>
</dbReference>
<dbReference type="SMART" id="SM00358">
    <property type="entry name" value="DSRM"/>
    <property type="match status" value="1"/>
</dbReference>
<dbReference type="RefSeq" id="WP_295189704.1">
    <property type="nucleotide sequence ID" value="NZ_JAWJZA010000004.1"/>
</dbReference>
<evidence type="ECO:0000256" key="5">
    <source>
        <dbReference type="ARBA" id="ARBA00022759"/>
    </source>
</evidence>
<name>A0ABU3Z8H0_9FIRM</name>
<keyword evidence="6 8" id="KW-0378">Hydrolase</keyword>
<evidence type="ECO:0000256" key="4">
    <source>
        <dbReference type="ARBA" id="ARBA00022722"/>
    </source>
</evidence>
<keyword evidence="8" id="KW-0698">rRNA processing</keyword>
<dbReference type="InterPro" id="IPR036389">
    <property type="entry name" value="RNase_III_sf"/>
</dbReference>
<dbReference type="NCBIfam" id="TIGR02191">
    <property type="entry name" value="RNaseIII"/>
    <property type="match status" value="1"/>
</dbReference>
<dbReference type="Proteomes" id="UP001272515">
    <property type="component" value="Unassembled WGS sequence"/>
</dbReference>
<keyword evidence="8" id="KW-0460">Magnesium</keyword>
<keyword evidence="7 8" id="KW-0694">RNA-binding</keyword>
<keyword evidence="12" id="KW-1185">Reference proteome</keyword>
<dbReference type="SMART" id="SM00535">
    <property type="entry name" value="RIBOc"/>
    <property type="match status" value="1"/>
</dbReference>
<protein>
    <recommendedName>
        <fullName evidence="8">Ribonuclease 3</fullName>
        <ecNumber evidence="8">3.1.26.3</ecNumber>
    </recommendedName>
    <alternativeName>
        <fullName evidence="8">Ribonuclease III</fullName>
        <shortName evidence="8">RNase III</shortName>
    </alternativeName>
</protein>
<keyword evidence="4 8" id="KW-0540">Nuclease</keyword>
<dbReference type="Gene3D" id="3.30.160.20">
    <property type="match status" value="1"/>
</dbReference>
<feature type="active site" evidence="8">
    <location>
        <position position="65"/>
    </location>
</feature>
<accession>A0ABU3Z8H0</accession>
<dbReference type="InterPro" id="IPR014720">
    <property type="entry name" value="dsRBD_dom"/>
</dbReference>
<organism evidence="11 12">
    <name type="scientific">Veillonella absiana</name>
    <dbReference type="NCBI Taxonomy" id="3079305"/>
    <lineage>
        <taxon>Bacteria</taxon>
        <taxon>Bacillati</taxon>
        <taxon>Bacillota</taxon>
        <taxon>Negativicutes</taxon>
        <taxon>Veillonellales</taxon>
        <taxon>Veillonellaceae</taxon>
        <taxon>Veillonella</taxon>
    </lineage>
</organism>
<feature type="binding site" evidence="8">
    <location>
        <position position="61"/>
    </location>
    <ligand>
        <name>Mg(2+)</name>
        <dbReference type="ChEBI" id="CHEBI:18420"/>
    </ligand>
</feature>
<feature type="binding site" evidence="8">
    <location>
        <position position="137"/>
    </location>
    <ligand>
        <name>Mg(2+)</name>
        <dbReference type="ChEBI" id="CHEBI:18420"/>
    </ligand>
</feature>
<keyword evidence="3 8" id="KW-0507">mRNA processing</keyword>
<proteinExistence type="inferred from homology"/>
<feature type="domain" description="RNase III" evidence="10">
    <location>
        <begin position="19"/>
        <end position="148"/>
    </location>
</feature>
<evidence type="ECO:0000256" key="8">
    <source>
        <dbReference type="HAMAP-Rule" id="MF_00104"/>
    </source>
</evidence>
<evidence type="ECO:0000256" key="2">
    <source>
        <dbReference type="ARBA" id="ARBA00010183"/>
    </source>
</evidence>
<dbReference type="EMBL" id="JAWJZB010000005">
    <property type="protein sequence ID" value="MDV5088227.1"/>
    <property type="molecule type" value="Genomic_DNA"/>
</dbReference>
<evidence type="ECO:0000259" key="9">
    <source>
        <dbReference type="PROSITE" id="PS50137"/>
    </source>
</evidence>
<dbReference type="HAMAP" id="MF_00104">
    <property type="entry name" value="RNase_III"/>
    <property type="match status" value="1"/>
</dbReference>
<evidence type="ECO:0000256" key="1">
    <source>
        <dbReference type="ARBA" id="ARBA00000109"/>
    </source>
</evidence>
<dbReference type="Pfam" id="PF14622">
    <property type="entry name" value="Ribonucleas_3_3"/>
    <property type="match status" value="1"/>
</dbReference>
<gene>
    <name evidence="8 11" type="primary">rnc</name>
    <name evidence="11" type="ORF">RVY80_05110</name>
</gene>
<evidence type="ECO:0000313" key="11">
    <source>
        <dbReference type="EMBL" id="MDV5088227.1"/>
    </source>
</evidence>
<dbReference type="PROSITE" id="PS50142">
    <property type="entry name" value="RNASE_3_2"/>
    <property type="match status" value="1"/>
</dbReference>
<keyword evidence="8" id="KW-0479">Metal-binding</keyword>
<dbReference type="PROSITE" id="PS50137">
    <property type="entry name" value="DS_RBD"/>
    <property type="match status" value="1"/>
</dbReference>
<evidence type="ECO:0000313" key="12">
    <source>
        <dbReference type="Proteomes" id="UP001272515"/>
    </source>
</evidence>
<dbReference type="InterPro" id="IPR011907">
    <property type="entry name" value="RNase_III"/>
</dbReference>
<dbReference type="Pfam" id="PF00035">
    <property type="entry name" value="dsrm"/>
    <property type="match status" value="1"/>
</dbReference>
<comment type="similarity">
    <text evidence="2">Belongs to the ribonuclease III family.</text>
</comment>
<sequence>MSAARSHKNKMTQAREVSLQELVSRLQLPTQDISLLNRAFTHTSYANEHKSKKIQHNQRLEFLGDAVLDLIVGEHLFKTYPQMTEGELTKIKAATVCEDSLASCSRALGLGEYLLLGHGENSSGGRRRNSILADTFECLVGCIYISTDYATAMQFVLSHLQGYIDQAIAGKRGKDYKTLLQEFVQRDGEKHIHYQLLSESGPDHAKTFCMEVQIDGQSYESGSGKSKKLAEQHAAEMTLKSLDAMND</sequence>
<keyword evidence="8" id="KW-0819">tRNA processing</keyword>
<dbReference type="CDD" id="cd00593">
    <property type="entry name" value="RIBOc"/>
    <property type="match status" value="1"/>
</dbReference>
<keyword evidence="8" id="KW-0699">rRNA-binding</keyword>
<dbReference type="Gene3D" id="1.10.1520.10">
    <property type="entry name" value="Ribonuclease III domain"/>
    <property type="match status" value="1"/>
</dbReference>
<comment type="subcellular location">
    <subcellularLocation>
        <location evidence="8">Cytoplasm</location>
    </subcellularLocation>
</comment>
<dbReference type="InterPro" id="IPR000999">
    <property type="entry name" value="RNase_III_dom"/>
</dbReference>
<dbReference type="PANTHER" id="PTHR11207:SF0">
    <property type="entry name" value="RIBONUCLEASE 3"/>
    <property type="match status" value="1"/>
</dbReference>
<evidence type="ECO:0000256" key="7">
    <source>
        <dbReference type="ARBA" id="ARBA00022884"/>
    </source>
</evidence>
<evidence type="ECO:0000256" key="6">
    <source>
        <dbReference type="ARBA" id="ARBA00022801"/>
    </source>
</evidence>
<evidence type="ECO:0000256" key="3">
    <source>
        <dbReference type="ARBA" id="ARBA00022664"/>
    </source>
</evidence>
<feature type="binding site" evidence="8">
    <location>
        <position position="134"/>
    </location>
    <ligand>
        <name>Mg(2+)</name>
        <dbReference type="ChEBI" id="CHEBI:18420"/>
    </ligand>
</feature>
<evidence type="ECO:0000259" key="10">
    <source>
        <dbReference type="PROSITE" id="PS50142"/>
    </source>
</evidence>
<feature type="domain" description="DRBM" evidence="9">
    <location>
        <begin position="175"/>
        <end position="244"/>
    </location>
</feature>
<comment type="caution">
    <text evidence="11">The sequence shown here is derived from an EMBL/GenBank/DDBJ whole genome shotgun (WGS) entry which is preliminary data.</text>
</comment>